<accession>A0A2K9B4M4</accession>
<dbReference type="EMBL" id="CP025120">
    <property type="protein sequence ID" value="AUD79858.1"/>
    <property type="molecule type" value="Genomic_DNA"/>
</dbReference>
<dbReference type="KEGG" id="kpd:CW740_11600"/>
<dbReference type="AlphaFoldDB" id="A0A2K9B4M4"/>
<evidence type="ECO:0000313" key="2">
    <source>
        <dbReference type="Proteomes" id="UP000232693"/>
    </source>
</evidence>
<gene>
    <name evidence="1" type="ORF">CW740_11600</name>
</gene>
<keyword evidence="2" id="KW-1185">Reference proteome</keyword>
<protein>
    <submittedName>
        <fullName evidence="1">Uncharacterized protein</fullName>
    </submittedName>
</protein>
<name>A0A2K9B4M4_9GAMM</name>
<dbReference type="PROSITE" id="PS51257">
    <property type="entry name" value="PROKAR_LIPOPROTEIN"/>
    <property type="match status" value="1"/>
</dbReference>
<dbReference type="Proteomes" id="UP000232693">
    <property type="component" value="Chromosome"/>
</dbReference>
<sequence length="206" mass="23247">MRYIVFLWVLGLVVGCKSTTTVSLANGKKVILNDSYGLFLSKSKINSEVRAAYYSFTQSDIKKLTGNLHEVPSSGTLKIELTFTSKANAEKYTVADWFKSNKSRLNLSLYKTTDNFIIYTERLSPNTVTVTGYYLLPNRSGFGDILIKCSTNFGIKFTNKNGACTVEDFYTKEITVSYTIPFKELEEPLKYINSVNELLNKNISIQ</sequence>
<organism evidence="1 2">
    <name type="scientific">Kangiella profundi</name>
    <dbReference type="NCBI Taxonomy" id="1561924"/>
    <lineage>
        <taxon>Bacteria</taxon>
        <taxon>Pseudomonadati</taxon>
        <taxon>Pseudomonadota</taxon>
        <taxon>Gammaproteobacteria</taxon>
        <taxon>Kangiellales</taxon>
        <taxon>Kangiellaceae</taxon>
        <taxon>Kangiella</taxon>
    </lineage>
</organism>
<dbReference type="RefSeq" id="WP_106647649.1">
    <property type="nucleotide sequence ID" value="NZ_BMGO01000001.1"/>
</dbReference>
<reference evidence="1 2" key="1">
    <citation type="submission" date="2017-12" db="EMBL/GenBank/DDBJ databases">
        <title>Kangiella profundi FT102 completed genome.</title>
        <authorList>
            <person name="Xu J."/>
            <person name="Wang J."/>
            <person name="Lu Y."/>
        </authorList>
    </citation>
    <scope>NUCLEOTIDE SEQUENCE [LARGE SCALE GENOMIC DNA]</scope>
    <source>
        <strain evidence="1 2">FT102</strain>
    </source>
</reference>
<evidence type="ECO:0000313" key="1">
    <source>
        <dbReference type="EMBL" id="AUD79858.1"/>
    </source>
</evidence>
<proteinExistence type="predicted"/>